<evidence type="ECO:0000256" key="6">
    <source>
        <dbReference type="SAM" id="MobiDB-lite"/>
    </source>
</evidence>
<dbReference type="EMBL" id="CP025958">
    <property type="protein sequence ID" value="AWM38771.1"/>
    <property type="molecule type" value="Genomic_DNA"/>
</dbReference>
<evidence type="ECO:0000256" key="5">
    <source>
        <dbReference type="ARBA" id="ARBA00023002"/>
    </source>
</evidence>
<accession>A0A2Z3H1Q1</accession>
<keyword evidence="3" id="KW-0285">Flavoprotein</keyword>
<dbReference type="OrthoDB" id="9781621at2"/>
<dbReference type="InterPro" id="IPR051169">
    <property type="entry name" value="NADH-Q_oxidoreductase"/>
</dbReference>
<keyword evidence="9" id="KW-1185">Reference proteome</keyword>
<dbReference type="InterPro" id="IPR023753">
    <property type="entry name" value="FAD/NAD-binding_dom"/>
</dbReference>
<gene>
    <name evidence="8" type="ORF">C1280_18440</name>
</gene>
<evidence type="ECO:0000259" key="7">
    <source>
        <dbReference type="Pfam" id="PF07992"/>
    </source>
</evidence>
<dbReference type="Proteomes" id="UP000245802">
    <property type="component" value="Chromosome"/>
</dbReference>
<keyword evidence="4" id="KW-0274">FAD</keyword>
<dbReference type="Gene3D" id="3.50.50.100">
    <property type="match status" value="1"/>
</dbReference>
<evidence type="ECO:0000256" key="3">
    <source>
        <dbReference type="ARBA" id="ARBA00022630"/>
    </source>
</evidence>
<feature type="compositionally biased region" description="Basic and acidic residues" evidence="6">
    <location>
        <begin position="466"/>
        <end position="476"/>
    </location>
</feature>
<feature type="domain" description="FAD/NAD(P)-binding" evidence="7">
    <location>
        <begin position="40"/>
        <end position="367"/>
    </location>
</feature>
<organism evidence="8 9">
    <name type="scientific">Gemmata obscuriglobus</name>
    <dbReference type="NCBI Taxonomy" id="114"/>
    <lineage>
        <taxon>Bacteria</taxon>
        <taxon>Pseudomonadati</taxon>
        <taxon>Planctomycetota</taxon>
        <taxon>Planctomycetia</taxon>
        <taxon>Gemmatales</taxon>
        <taxon>Gemmataceae</taxon>
        <taxon>Gemmata</taxon>
    </lineage>
</organism>
<dbReference type="KEGG" id="gog:C1280_18440"/>
<evidence type="ECO:0000256" key="4">
    <source>
        <dbReference type="ARBA" id="ARBA00022827"/>
    </source>
</evidence>
<dbReference type="GO" id="GO:0003955">
    <property type="term" value="F:NAD(P)H dehydrogenase (quinone) activity"/>
    <property type="evidence" value="ECO:0007669"/>
    <property type="project" value="TreeGrafter"/>
</dbReference>
<name>A0A2Z3H1Q1_9BACT</name>
<comment type="similarity">
    <text evidence="2">Belongs to the NADH dehydrogenase family.</text>
</comment>
<proteinExistence type="inferred from homology"/>
<dbReference type="Pfam" id="PF07992">
    <property type="entry name" value="Pyr_redox_2"/>
    <property type="match status" value="1"/>
</dbReference>
<evidence type="ECO:0000256" key="1">
    <source>
        <dbReference type="ARBA" id="ARBA00001974"/>
    </source>
</evidence>
<sequence>MRPPCGGVWRLEANARPAREVLSVGADPTLEEAHVAHRNKVVIVGGGFAGLYCAQGLRRSPVDVTLIDRRNFHLFQPLLYQVATGALSAANIAAPLRGVLGRQRNAVVLLGEVSDIDPAARAVVLADGDRVPFDTLVVAAGATHHYFGHDADWEPIAPGLKTVEDATEIRRKLLSAFERAERAPPEARKRLLTFVVVGGGPTGVEMAGSVRELARHTLRRDFRFFDPADARVVVVESQPRVLAGFHEDLSRKAAAALDRLGIEVINDSRVTAVAPDHVVVTAKPDGSTRRIDTETVIWAAGVKASPLLSRLAARLGVEADSSGHLSVAADCTVSGHPWLFVIGDCATFRGEDGKPLPGVAPVAMQQGRYVADAIDRRARALPPPGAFRYRDKGSMATVSRSQAVVDLGWVRFGGKPAWLTWLFVHILYLARFENRVLVLVQWAWNYVSRNRAARLITGELTSVSTDARHDARRTDRTCQTADGALPAENADGEAQAGATSGRPGATG</sequence>
<dbReference type="InterPro" id="IPR036188">
    <property type="entry name" value="FAD/NAD-bd_sf"/>
</dbReference>
<dbReference type="PRINTS" id="PR00368">
    <property type="entry name" value="FADPNR"/>
</dbReference>
<evidence type="ECO:0000313" key="9">
    <source>
        <dbReference type="Proteomes" id="UP000245802"/>
    </source>
</evidence>
<dbReference type="GO" id="GO:0019646">
    <property type="term" value="P:aerobic electron transport chain"/>
    <property type="evidence" value="ECO:0007669"/>
    <property type="project" value="TreeGrafter"/>
</dbReference>
<dbReference type="PANTHER" id="PTHR42913:SF3">
    <property type="entry name" value="64 KDA MITOCHONDRIAL NADH DEHYDROGENASE (EUROFUNG)"/>
    <property type="match status" value="1"/>
</dbReference>
<dbReference type="AlphaFoldDB" id="A0A2Z3H1Q1"/>
<feature type="region of interest" description="Disordered" evidence="6">
    <location>
        <begin position="466"/>
        <end position="507"/>
    </location>
</feature>
<dbReference type="SUPFAM" id="SSF51905">
    <property type="entry name" value="FAD/NAD(P)-binding domain"/>
    <property type="match status" value="1"/>
</dbReference>
<evidence type="ECO:0000313" key="8">
    <source>
        <dbReference type="EMBL" id="AWM38771.1"/>
    </source>
</evidence>
<reference evidence="8 9" key="1">
    <citation type="submission" date="2018-01" db="EMBL/GenBank/DDBJ databases">
        <title>G. obscuriglobus.</title>
        <authorList>
            <person name="Franke J."/>
            <person name="Blomberg W."/>
            <person name="Selmecki A."/>
        </authorList>
    </citation>
    <scope>NUCLEOTIDE SEQUENCE [LARGE SCALE GENOMIC DNA]</scope>
    <source>
        <strain evidence="8 9">DSM 5831</strain>
    </source>
</reference>
<protein>
    <submittedName>
        <fullName evidence="8">FAD-dependent oxidoreductase</fullName>
    </submittedName>
</protein>
<keyword evidence="5" id="KW-0560">Oxidoreductase</keyword>
<dbReference type="PRINTS" id="PR00411">
    <property type="entry name" value="PNDRDTASEI"/>
</dbReference>
<comment type="cofactor">
    <cofactor evidence="1">
        <name>FAD</name>
        <dbReference type="ChEBI" id="CHEBI:57692"/>
    </cofactor>
</comment>
<evidence type="ECO:0000256" key="2">
    <source>
        <dbReference type="ARBA" id="ARBA00005272"/>
    </source>
</evidence>
<dbReference type="PANTHER" id="PTHR42913">
    <property type="entry name" value="APOPTOSIS-INDUCING FACTOR 1"/>
    <property type="match status" value="1"/>
</dbReference>